<dbReference type="Gene3D" id="3.30.720.20">
    <property type="entry name" value="Protein of unknown function DUF1797"/>
    <property type="match status" value="1"/>
</dbReference>
<organism evidence="1 2">
    <name type="scientific">Listeria marthii FSL S4-120</name>
    <dbReference type="NCBI Taxonomy" id="702457"/>
    <lineage>
        <taxon>Bacteria</taxon>
        <taxon>Bacillati</taxon>
        <taxon>Bacillota</taxon>
        <taxon>Bacilli</taxon>
        <taxon>Bacillales</taxon>
        <taxon>Listeriaceae</taxon>
        <taxon>Listeria</taxon>
    </lineage>
</organism>
<sequence>MAKKPTMRKYVKKHCHACTTARYANICTSDGGFERRGKMSQLLGIIQRLHAMQEDESAETQARRFEKNGTPVCEVKFFQASNSFEVEIYGDNSKYQFDDIDMTAIEIFETLQENE</sequence>
<protein>
    <submittedName>
        <fullName evidence="1">YkuJ</fullName>
    </submittedName>
</protein>
<dbReference type="Pfam" id="PF08796">
    <property type="entry name" value="DUF1797"/>
    <property type="match status" value="1"/>
</dbReference>
<dbReference type="InterPro" id="IPR038073">
    <property type="entry name" value="YkuJ-like_sf"/>
</dbReference>
<proteinExistence type="predicted"/>
<evidence type="ECO:0000313" key="1">
    <source>
        <dbReference type="EMBL" id="EFR88206.1"/>
    </source>
</evidence>
<keyword evidence="2" id="KW-1185">Reference proteome</keyword>
<accession>A0ABN0BYI5</accession>
<reference evidence="1 2" key="1">
    <citation type="journal article" date="2010" name="Microbiol. Resour. Announc.">
        <title>Comparative genomics of the bacterial genus Listeria: Genome evolution is characterized by limited gene acquisition and limited gene loss.</title>
        <authorList>
            <person name="den Bakker H.C."/>
            <person name="Cummings C.A."/>
            <person name="Ferreira V."/>
            <person name="Vatta P."/>
            <person name="Orsi R.H."/>
            <person name="Degoricija L."/>
            <person name="Barker M."/>
            <person name="Petrauskene O."/>
            <person name="Furtado M.R."/>
            <person name="Wiedmann M."/>
        </authorList>
    </citation>
    <scope>NUCLEOTIDE SEQUENCE [LARGE SCALE GENOMIC DNA]</scope>
    <source>
        <strain evidence="1 2">FSL S4-120</strain>
    </source>
</reference>
<name>A0ABN0BYI5_9LIST</name>
<dbReference type="EMBL" id="ADXF01000508">
    <property type="protein sequence ID" value="EFR88206.1"/>
    <property type="molecule type" value="Genomic_DNA"/>
</dbReference>
<dbReference type="Proteomes" id="UP000003412">
    <property type="component" value="Chromosome"/>
</dbReference>
<dbReference type="InterPro" id="IPR014904">
    <property type="entry name" value="YkuJ-like"/>
</dbReference>
<comment type="caution">
    <text evidence="1">The sequence shown here is derived from an EMBL/GenBank/DDBJ whole genome shotgun (WGS) entry which is preliminary data.</text>
</comment>
<evidence type="ECO:0000313" key="2">
    <source>
        <dbReference type="Proteomes" id="UP000003412"/>
    </source>
</evidence>
<gene>
    <name evidence="1" type="ORF">NT05LM_1225</name>
</gene>
<dbReference type="SUPFAM" id="SSF143567">
    <property type="entry name" value="YkuJ-like"/>
    <property type="match status" value="1"/>
</dbReference>